<feature type="compositionally biased region" description="Basic and acidic residues" evidence="1">
    <location>
        <begin position="348"/>
        <end position="361"/>
    </location>
</feature>
<organism evidence="2 3">
    <name type="scientific">Hohenbuehelia grisea</name>
    <dbReference type="NCBI Taxonomy" id="104357"/>
    <lineage>
        <taxon>Eukaryota</taxon>
        <taxon>Fungi</taxon>
        <taxon>Dikarya</taxon>
        <taxon>Basidiomycota</taxon>
        <taxon>Agaricomycotina</taxon>
        <taxon>Agaricomycetes</taxon>
        <taxon>Agaricomycetidae</taxon>
        <taxon>Agaricales</taxon>
        <taxon>Pleurotineae</taxon>
        <taxon>Pleurotaceae</taxon>
        <taxon>Hohenbuehelia</taxon>
    </lineage>
</organism>
<reference evidence="3" key="1">
    <citation type="submission" date="2024-06" db="EMBL/GenBank/DDBJ databases">
        <title>Multi-omics analyses provide insights into the biosynthesis of the anticancer antibiotic pleurotin in Hohenbuehelia grisea.</title>
        <authorList>
            <person name="Weaver J.A."/>
            <person name="Alberti F."/>
        </authorList>
    </citation>
    <scope>NUCLEOTIDE SEQUENCE [LARGE SCALE GENOMIC DNA]</scope>
    <source>
        <strain evidence="3">T-177</strain>
    </source>
</reference>
<dbReference type="Proteomes" id="UP001556367">
    <property type="component" value="Unassembled WGS sequence"/>
</dbReference>
<proteinExistence type="predicted"/>
<gene>
    <name evidence="2" type="ORF">HGRIS_009449</name>
</gene>
<comment type="caution">
    <text evidence="2">The sequence shown here is derived from an EMBL/GenBank/DDBJ whole genome shotgun (WGS) entry which is preliminary data.</text>
</comment>
<protein>
    <submittedName>
        <fullName evidence="2">Uncharacterized protein</fullName>
    </submittedName>
</protein>
<dbReference type="InterPro" id="IPR003903">
    <property type="entry name" value="UIM_dom"/>
</dbReference>
<feature type="region of interest" description="Disordered" evidence="1">
    <location>
        <begin position="13"/>
        <end position="221"/>
    </location>
</feature>
<evidence type="ECO:0000256" key="1">
    <source>
        <dbReference type="SAM" id="MobiDB-lite"/>
    </source>
</evidence>
<dbReference type="EMBL" id="JASNQZ010000012">
    <property type="protein sequence ID" value="KAL0949381.1"/>
    <property type="molecule type" value="Genomic_DNA"/>
</dbReference>
<accession>A0ABR3J167</accession>
<feature type="compositionally biased region" description="Polar residues" evidence="1">
    <location>
        <begin position="537"/>
        <end position="547"/>
    </location>
</feature>
<sequence length="901" mass="97037">MLRAHLIYPSVNAAPWNQPQSGAGPSQDPSLDHRRAQYRPTTASHPYYAPSSNMHASQPVYPSHPSALRPGYAPSTTHNSDLFFSSPPAPAMPPVPMRPKTSSGYDHQAHAHHYSQPSYFPSHPPQNDYRRPHGGVQSHQGAPMHRHMTAPAPPPQIPPPPPPIPPKPSHHHTLPPSLSPPPRFPPHSYSAPAVPQAPQAPPIPPIQRLPTPAEDPPNPAGDELALALALSQSESNRHKLLVDKLSSQEENDLARALEESMHLAESRPPQARRLSLDGQSSISQVKHDLESISRSHSDTLAAPSGPSTVPSPPASASAPAPSSSSSSSFKHILDLAVYPSSQMSEDEALARRLAEETDGEAKPPAVTSPNTKSDVSDDEAYARSLSQDETSFWMPFERKDTTEGGETPTTSTFSQTSTKPSPVLLDDEAFARQLAAADAQRDSDSRSQWLDSPTIDAGPSYKAPLKDTRDWMTEDEALARKLAAEDEEENSRSRDNSSPDPIAMPVPVTEAAPAAIEASSSAPPPGPRLPAYDDIISGSSNSSQGAIVTSPTSQPSLSSPPSSSLSSTLLPLNRTNSATSIASANSSPDAAPTPASAAADAARGRSSSQTSGSSRSAPPSASSHDGSTAGAPLPPPVNTNQFLDPDLLRGVSIGFMPPTITPRLTPMQGVMPNIVSLPYGRCPPLHLQAPNWRHLLKLMARMSGTRIEPTVEAMAVAKHTLHLRTVVQFVKPHHSALDWRVVLWLTIDHPVPPAVPNARKYLNGDVNMLPWTYTLSTVPALLRDADSPISKFYVVPATDSMPYPVLPISFPDLAMYLQASLEESRRHMNDSSSGRRKLAKMLEMCYPHLALEDEEEDRERVSGVGGLFKRVMGRGNRNQRQGRGNADRYELVTPFIADEWG</sequence>
<feature type="compositionally biased region" description="Low complexity" evidence="1">
    <location>
        <begin position="549"/>
        <end position="623"/>
    </location>
</feature>
<feature type="compositionally biased region" description="Low complexity" evidence="1">
    <location>
        <begin position="301"/>
        <end position="328"/>
    </location>
</feature>
<feature type="region of interest" description="Disordered" evidence="1">
    <location>
        <begin position="259"/>
        <end position="328"/>
    </location>
</feature>
<feature type="compositionally biased region" description="Basic and acidic residues" evidence="1">
    <location>
        <begin position="464"/>
        <end position="497"/>
    </location>
</feature>
<keyword evidence="3" id="KW-1185">Reference proteome</keyword>
<feature type="compositionally biased region" description="Polar residues" evidence="1">
    <location>
        <begin position="39"/>
        <end position="56"/>
    </location>
</feature>
<dbReference type="PROSITE" id="PS50330">
    <property type="entry name" value="UIM"/>
    <property type="match status" value="1"/>
</dbReference>
<feature type="compositionally biased region" description="Pro residues" evidence="1">
    <location>
        <begin position="87"/>
        <end position="97"/>
    </location>
</feature>
<feature type="compositionally biased region" description="Basic and acidic residues" evidence="1">
    <location>
        <begin position="285"/>
        <end position="297"/>
    </location>
</feature>
<evidence type="ECO:0000313" key="3">
    <source>
        <dbReference type="Proteomes" id="UP001556367"/>
    </source>
</evidence>
<feature type="compositionally biased region" description="Polar residues" evidence="1">
    <location>
        <begin position="15"/>
        <end position="29"/>
    </location>
</feature>
<feature type="compositionally biased region" description="Polar residues" evidence="1">
    <location>
        <begin position="74"/>
        <end position="83"/>
    </location>
</feature>
<feature type="compositionally biased region" description="Low complexity" evidence="1">
    <location>
        <begin position="503"/>
        <end position="521"/>
    </location>
</feature>
<feature type="compositionally biased region" description="Low complexity" evidence="1">
    <location>
        <begin position="186"/>
        <end position="197"/>
    </location>
</feature>
<name>A0ABR3J167_9AGAR</name>
<feature type="compositionally biased region" description="Pro residues" evidence="1">
    <location>
        <begin position="151"/>
        <end position="167"/>
    </location>
</feature>
<feature type="compositionally biased region" description="Pro residues" evidence="1">
    <location>
        <begin position="198"/>
        <end position="219"/>
    </location>
</feature>
<feature type="region of interest" description="Disordered" evidence="1">
    <location>
        <begin position="340"/>
        <end position="643"/>
    </location>
</feature>
<feature type="compositionally biased region" description="Low complexity" evidence="1">
    <location>
        <begin position="404"/>
        <end position="422"/>
    </location>
</feature>
<evidence type="ECO:0000313" key="2">
    <source>
        <dbReference type="EMBL" id="KAL0949381.1"/>
    </source>
</evidence>